<keyword evidence="9" id="KW-1185">Reference proteome</keyword>
<dbReference type="InterPro" id="IPR051313">
    <property type="entry name" value="Bact_iron-sidero_bind"/>
</dbReference>
<dbReference type="PANTHER" id="PTHR30532:SF1">
    <property type="entry name" value="IRON(3+)-HYDROXAMATE-BINDING PROTEIN FHUD"/>
    <property type="match status" value="1"/>
</dbReference>
<evidence type="ECO:0000256" key="5">
    <source>
        <dbReference type="ARBA" id="ARBA00022729"/>
    </source>
</evidence>
<evidence type="ECO:0000259" key="7">
    <source>
        <dbReference type="PROSITE" id="PS50983"/>
    </source>
</evidence>
<feature type="domain" description="Fe/B12 periplasmic-binding" evidence="7">
    <location>
        <begin position="29"/>
        <end position="293"/>
    </location>
</feature>
<dbReference type="PRINTS" id="PR01715">
    <property type="entry name" value="FERRIBNDNGPP"/>
</dbReference>
<evidence type="ECO:0000256" key="6">
    <source>
        <dbReference type="SAM" id="SignalP"/>
    </source>
</evidence>
<comment type="similarity">
    <text evidence="2">Belongs to the bacterial solute-binding protein 8 family.</text>
</comment>
<accession>A0A193GC99</accession>
<evidence type="ECO:0000256" key="3">
    <source>
        <dbReference type="ARBA" id="ARBA00022448"/>
    </source>
</evidence>
<evidence type="ECO:0000256" key="2">
    <source>
        <dbReference type="ARBA" id="ARBA00008814"/>
    </source>
</evidence>
<feature type="chain" id="PRO_5008258794" evidence="6">
    <location>
        <begin position="26"/>
        <end position="329"/>
    </location>
</feature>
<sequence>MTNRRGFCLGLGTGLALALSGRARAAAPRIACTDWAAAESLALLDTMPIAVPELDVYRLWLPDPALPAGTADLGARTEPNLEVLSTLKPDRIFISSWQAGMLPLFRRIAHTDIAKLFDARGDPYTGMRELLLQAGRACGREPLARSRLSDFDAQLDARRGLLAAAGVHRPVYVAVLHENGAQAYVYGRGSWVDTVIGKLGLRNAWTAATTFYGNSLVGIPALAADAEAAILYLDQGARTQRALASLRDSTLWRGLPAVAAGRAIMIPSFYALGGLPSAARCARLLAAAMTDGNMAGGETLTDAEVRRATSGGARLDRTAAADIRTGVDG</sequence>
<dbReference type="GO" id="GO:0030288">
    <property type="term" value="C:outer membrane-bounded periplasmic space"/>
    <property type="evidence" value="ECO:0007669"/>
    <property type="project" value="TreeGrafter"/>
</dbReference>
<dbReference type="InterPro" id="IPR006311">
    <property type="entry name" value="TAT_signal"/>
</dbReference>
<evidence type="ECO:0000256" key="1">
    <source>
        <dbReference type="ARBA" id="ARBA00004196"/>
    </source>
</evidence>
<dbReference type="PANTHER" id="PTHR30532">
    <property type="entry name" value="IRON III DICITRATE-BINDING PERIPLASMIC PROTEIN"/>
    <property type="match status" value="1"/>
</dbReference>
<reference evidence="8 9" key="1">
    <citation type="submission" date="2016-06" db="EMBL/GenBank/DDBJ databases">
        <title>Complete genome sequences of Bordetella bronchialis and Bordetella flabilis.</title>
        <authorList>
            <person name="LiPuma J.J."/>
            <person name="Spilker T."/>
        </authorList>
    </citation>
    <scope>NUCLEOTIDE SEQUENCE [LARGE SCALE GENOMIC DNA]</scope>
    <source>
        <strain evidence="8 9">AU10664</strain>
    </source>
</reference>
<keyword evidence="4" id="KW-0406">Ion transport</keyword>
<dbReference type="InterPro" id="IPR002491">
    <property type="entry name" value="ABC_transptr_periplasmic_BD"/>
</dbReference>
<dbReference type="STRING" id="463014.BAU07_09120"/>
<keyword evidence="4" id="KW-0410">Iron transport</keyword>
<feature type="signal peptide" evidence="6">
    <location>
        <begin position="1"/>
        <end position="25"/>
    </location>
</feature>
<organism evidence="8 9">
    <name type="scientific">Bordetella flabilis</name>
    <dbReference type="NCBI Taxonomy" id="463014"/>
    <lineage>
        <taxon>Bacteria</taxon>
        <taxon>Pseudomonadati</taxon>
        <taxon>Pseudomonadota</taxon>
        <taxon>Betaproteobacteria</taxon>
        <taxon>Burkholderiales</taxon>
        <taxon>Alcaligenaceae</taxon>
        <taxon>Bordetella</taxon>
    </lineage>
</organism>
<dbReference type="KEGG" id="bfz:BAU07_09120"/>
<dbReference type="GO" id="GO:1901678">
    <property type="term" value="P:iron coordination entity transport"/>
    <property type="evidence" value="ECO:0007669"/>
    <property type="project" value="UniProtKB-ARBA"/>
</dbReference>
<dbReference type="AlphaFoldDB" id="A0A193GC99"/>
<keyword evidence="5 6" id="KW-0732">Signal</keyword>
<dbReference type="Pfam" id="PF01497">
    <property type="entry name" value="Peripla_BP_2"/>
    <property type="match status" value="1"/>
</dbReference>
<protein>
    <submittedName>
        <fullName evidence="8">ABC transporter substrate-binding protein</fullName>
    </submittedName>
</protein>
<keyword evidence="3" id="KW-0813">Transport</keyword>
<dbReference type="PROSITE" id="PS50983">
    <property type="entry name" value="FE_B12_PBP"/>
    <property type="match status" value="1"/>
</dbReference>
<evidence type="ECO:0000256" key="4">
    <source>
        <dbReference type="ARBA" id="ARBA00022496"/>
    </source>
</evidence>
<evidence type="ECO:0000313" key="8">
    <source>
        <dbReference type="EMBL" id="ANN77243.1"/>
    </source>
</evidence>
<dbReference type="SUPFAM" id="SSF53807">
    <property type="entry name" value="Helical backbone' metal receptor"/>
    <property type="match status" value="1"/>
</dbReference>
<name>A0A193GC99_9BORD</name>
<dbReference type="EMBL" id="CP016172">
    <property type="protein sequence ID" value="ANN77243.1"/>
    <property type="molecule type" value="Genomic_DNA"/>
</dbReference>
<comment type="subcellular location">
    <subcellularLocation>
        <location evidence="1">Cell envelope</location>
    </subcellularLocation>
</comment>
<proteinExistence type="inferred from homology"/>
<evidence type="ECO:0000313" key="9">
    <source>
        <dbReference type="Proteomes" id="UP000091926"/>
    </source>
</evidence>
<keyword evidence="4" id="KW-0408">Iron</keyword>
<gene>
    <name evidence="8" type="ORF">BAU07_09120</name>
</gene>
<dbReference type="RefSeq" id="WP_066656386.1">
    <property type="nucleotide sequence ID" value="NZ_CBCSCL010000034.1"/>
</dbReference>
<dbReference type="Gene3D" id="3.40.50.1980">
    <property type="entry name" value="Nitrogenase molybdenum iron protein domain"/>
    <property type="match status" value="2"/>
</dbReference>
<dbReference type="Proteomes" id="UP000091926">
    <property type="component" value="Chromosome"/>
</dbReference>
<dbReference type="OrthoDB" id="8891185at2"/>
<dbReference type="PROSITE" id="PS51318">
    <property type="entry name" value="TAT"/>
    <property type="match status" value="1"/>
</dbReference>